<dbReference type="OrthoDB" id="908824at2"/>
<evidence type="ECO:0000256" key="1">
    <source>
        <dbReference type="SAM" id="MobiDB-lite"/>
    </source>
</evidence>
<organism evidence="2 3">
    <name type="scientific">Flaviaesturariibacter flavus</name>
    <dbReference type="NCBI Taxonomy" id="2502780"/>
    <lineage>
        <taxon>Bacteria</taxon>
        <taxon>Pseudomonadati</taxon>
        <taxon>Bacteroidota</taxon>
        <taxon>Chitinophagia</taxon>
        <taxon>Chitinophagales</taxon>
        <taxon>Chitinophagaceae</taxon>
        <taxon>Flaviaestuariibacter</taxon>
    </lineage>
</organism>
<feature type="compositionally biased region" description="Basic and acidic residues" evidence="1">
    <location>
        <begin position="945"/>
        <end position="958"/>
    </location>
</feature>
<dbReference type="RefSeq" id="WP_131450355.1">
    <property type="nucleotide sequence ID" value="NZ_SJZI01000050.1"/>
</dbReference>
<reference evidence="2 3" key="1">
    <citation type="submission" date="2019-03" db="EMBL/GenBank/DDBJ databases">
        <authorList>
            <person name="Kim M.K.M."/>
        </authorList>
    </citation>
    <scope>NUCLEOTIDE SEQUENCE [LARGE SCALE GENOMIC DNA]</scope>
    <source>
        <strain evidence="2 3">17J68-12</strain>
    </source>
</reference>
<accession>A0A4R1B7N1</accession>
<feature type="region of interest" description="Disordered" evidence="1">
    <location>
        <begin position="905"/>
        <end position="966"/>
    </location>
</feature>
<dbReference type="EMBL" id="SJZI01000050">
    <property type="protein sequence ID" value="TCJ12598.1"/>
    <property type="molecule type" value="Genomic_DNA"/>
</dbReference>
<feature type="compositionally biased region" description="Basic and acidic residues" evidence="1">
    <location>
        <begin position="924"/>
        <end position="936"/>
    </location>
</feature>
<gene>
    <name evidence="2" type="ORF">EPD60_15125</name>
</gene>
<proteinExistence type="predicted"/>
<protein>
    <submittedName>
        <fullName evidence="2">Uncharacterized protein</fullName>
    </submittedName>
</protein>
<sequence>MNFHKPNITLHLLFLLCLLSGTGNVFGQAPLSLRFIKDTVVIDGNGFQFNSLRMENTGSAPLPVTVSLQYSDYLQLVTPVTGERLLAPGEIQYQPLHLALRRPHLSAAADTVWVHCTAGGSTKSASFVLREQPYIRWSCTALQSEVLYSGRQPNSSVEISLQNSGNVPLELQLSSESPPGVTFQINEKKPVLAPGERRVFRVPVVLQTRLEELRTYGYLFAQDATGDKRMIPVNFIRTDNIYSQGVERWEKMPLSVDLNLRNFTGSQPALLMGASGNLSFSKDRRLDVLLSSPTYFQGYQLTPQQGHLLYSTARSRTLLGYQNEFRYFTAFGLGANVQLFSADKKGTTELGFIRHYLNEATTSFISLAHPLARRWNWSSQLFYNSDRTEGTRSLLNMNEVAWEFAAKQKIGLRFGGGGSTPLTAKAGTDSTVSSGLIGYTFDKNWNRWQASSRLDVFGKHFPGMYKNFTFHDHELRRAFGKKLQLSAFYRSNVRVYNQSVDAAIRNLMVSGMEEYGIGFSGVRKQLSFNSSFGIFRQWQDSLSAFVPEMYRLSNTLNFSRNGFSLYFTSQAGIVRLRGRTDIAPYFAVNSSLNIQYGRAGLQLQHCLNPYYYYEIKESLPAPRSYRRLQFAPYYEHFFPKIGLSIFNQYSYTLNSSYGTDFSFLTTRVSKQFPAIGLQVMLNNNAGLRSNRAVFTDLTIRKSLSVPVYKKRKSYNFDLVLFRDRDNDQRPGAGDEPLAHADVLVNGNWVRTDSTGTLSLRDIGAADLDIDFSKIKGIRGWLPRDGLRQKLNPARAGKQMLVPFRIGRLLRGRLVLIADNMSNQHMELSSIRVTATDAAGKSFSTLTDMNSEFSLELPGGSYQVTLNENVFDDEYVPVTTSRIADLNGDEPVEIVFEVMQRKRSINIRRTPDNGQDEERDEEEPREPMFKETPKRESPAQAPAQRTPDRNPDRRPERGPSKPTARLK</sequence>
<feature type="compositionally biased region" description="Acidic residues" evidence="1">
    <location>
        <begin position="913"/>
        <end position="923"/>
    </location>
</feature>
<keyword evidence="3" id="KW-1185">Reference proteome</keyword>
<dbReference type="AlphaFoldDB" id="A0A4R1B7N1"/>
<dbReference type="Proteomes" id="UP000295334">
    <property type="component" value="Unassembled WGS sequence"/>
</dbReference>
<comment type="caution">
    <text evidence="2">The sequence shown here is derived from an EMBL/GenBank/DDBJ whole genome shotgun (WGS) entry which is preliminary data.</text>
</comment>
<evidence type="ECO:0000313" key="3">
    <source>
        <dbReference type="Proteomes" id="UP000295334"/>
    </source>
</evidence>
<name>A0A4R1B7N1_9BACT</name>
<evidence type="ECO:0000313" key="2">
    <source>
        <dbReference type="EMBL" id="TCJ12598.1"/>
    </source>
</evidence>